<dbReference type="AlphaFoldDB" id="A0A1G7KK61"/>
<evidence type="ECO:0000256" key="3">
    <source>
        <dbReference type="ARBA" id="ARBA00023163"/>
    </source>
</evidence>
<evidence type="ECO:0000313" key="6">
    <source>
        <dbReference type="EMBL" id="SDF37582.1"/>
    </source>
</evidence>
<dbReference type="Proteomes" id="UP000199623">
    <property type="component" value="Unassembled WGS sequence"/>
</dbReference>
<protein>
    <submittedName>
        <fullName evidence="6">Transcriptional regulator, TetR family</fullName>
    </submittedName>
</protein>
<keyword evidence="3" id="KW-0804">Transcription</keyword>
<evidence type="ECO:0000256" key="2">
    <source>
        <dbReference type="ARBA" id="ARBA00023125"/>
    </source>
</evidence>
<keyword evidence="2 4" id="KW-0238">DNA-binding</keyword>
<dbReference type="RefSeq" id="WP_090044739.1">
    <property type="nucleotide sequence ID" value="NZ_FNCC01000001.1"/>
</dbReference>
<organism evidence="6 7">
    <name type="scientific">Lentzea fradiae</name>
    <dbReference type="NCBI Taxonomy" id="200378"/>
    <lineage>
        <taxon>Bacteria</taxon>
        <taxon>Bacillati</taxon>
        <taxon>Actinomycetota</taxon>
        <taxon>Actinomycetes</taxon>
        <taxon>Pseudonocardiales</taxon>
        <taxon>Pseudonocardiaceae</taxon>
        <taxon>Lentzea</taxon>
    </lineage>
</organism>
<keyword evidence="1" id="KW-0805">Transcription regulation</keyword>
<dbReference type="GO" id="GO:0003700">
    <property type="term" value="F:DNA-binding transcription factor activity"/>
    <property type="evidence" value="ECO:0007669"/>
    <property type="project" value="TreeGrafter"/>
</dbReference>
<sequence>MSRQLRAGVDEKILDAAAALFARHGFEQTSLKSLADAVGLSKAGLLHHFPSKDALFEAAWEQSRVICRHVLDLVRDLPTGPVRERRAIELLTDYALDRPGMVSLLFRFMTAPDEAKRPARDPLQAQDELLLNEIFVLDPDNDLPRAIRVVGALSAVAVLTLLANQEGGDKATWRPLILATCYDALGHREN</sequence>
<dbReference type="Gene3D" id="1.10.357.10">
    <property type="entry name" value="Tetracycline Repressor, domain 2"/>
    <property type="match status" value="1"/>
</dbReference>
<evidence type="ECO:0000259" key="5">
    <source>
        <dbReference type="PROSITE" id="PS50977"/>
    </source>
</evidence>
<keyword evidence="7" id="KW-1185">Reference proteome</keyword>
<gene>
    <name evidence="6" type="ORF">SAMN05216553_101334</name>
</gene>
<evidence type="ECO:0000256" key="1">
    <source>
        <dbReference type="ARBA" id="ARBA00023015"/>
    </source>
</evidence>
<dbReference type="PRINTS" id="PR00455">
    <property type="entry name" value="HTHTETR"/>
</dbReference>
<dbReference type="PANTHER" id="PTHR30055">
    <property type="entry name" value="HTH-TYPE TRANSCRIPTIONAL REGULATOR RUTR"/>
    <property type="match status" value="1"/>
</dbReference>
<dbReference type="STRING" id="200378.SAMN05216553_101334"/>
<reference evidence="7" key="1">
    <citation type="submission" date="2016-10" db="EMBL/GenBank/DDBJ databases">
        <authorList>
            <person name="Varghese N."/>
            <person name="Submissions S."/>
        </authorList>
    </citation>
    <scope>NUCLEOTIDE SEQUENCE [LARGE SCALE GENOMIC DNA]</scope>
    <source>
        <strain evidence="7">CGMCC 4.3506</strain>
    </source>
</reference>
<feature type="DNA-binding region" description="H-T-H motif" evidence="4">
    <location>
        <begin position="30"/>
        <end position="49"/>
    </location>
</feature>
<dbReference type="InterPro" id="IPR050109">
    <property type="entry name" value="HTH-type_TetR-like_transc_reg"/>
</dbReference>
<accession>A0A1G7KK61</accession>
<dbReference type="GO" id="GO:0000976">
    <property type="term" value="F:transcription cis-regulatory region binding"/>
    <property type="evidence" value="ECO:0007669"/>
    <property type="project" value="TreeGrafter"/>
</dbReference>
<dbReference type="InterPro" id="IPR009057">
    <property type="entry name" value="Homeodomain-like_sf"/>
</dbReference>
<dbReference type="OrthoDB" id="7505659at2"/>
<proteinExistence type="predicted"/>
<dbReference type="Pfam" id="PF00440">
    <property type="entry name" value="TetR_N"/>
    <property type="match status" value="1"/>
</dbReference>
<dbReference type="PANTHER" id="PTHR30055:SF234">
    <property type="entry name" value="HTH-TYPE TRANSCRIPTIONAL REGULATOR BETI"/>
    <property type="match status" value="1"/>
</dbReference>
<evidence type="ECO:0000313" key="7">
    <source>
        <dbReference type="Proteomes" id="UP000199623"/>
    </source>
</evidence>
<feature type="domain" description="HTH tetR-type" evidence="5">
    <location>
        <begin position="7"/>
        <end position="67"/>
    </location>
</feature>
<dbReference type="SUPFAM" id="SSF46689">
    <property type="entry name" value="Homeodomain-like"/>
    <property type="match status" value="1"/>
</dbReference>
<dbReference type="EMBL" id="FNCC01000001">
    <property type="protein sequence ID" value="SDF37582.1"/>
    <property type="molecule type" value="Genomic_DNA"/>
</dbReference>
<dbReference type="PROSITE" id="PS50977">
    <property type="entry name" value="HTH_TETR_2"/>
    <property type="match status" value="1"/>
</dbReference>
<evidence type="ECO:0000256" key="4">
    <source>
        <dbReference type="PROSITE-ProRule" id="PRU00335"/>
    </source>
</evidence>
<name>A0A1G7KK61_9PSEU</name>
<dbReference type="InterPro" id="IPR001647">
    <property type="entry name" value="HTH_TetR"/>
</dbReference>